<dbReference type="Proteomes" id="UP000817658">
    <property type="component" value="Chromosome 1"/>
</dbReference>
<proteinExistence type="predicted"/>
<accession>Q5ZDU1</accession>
<dbReference type="AlphaFoldDB" id="Q5ZDU1"/>
<gene>
    <name evidence="1" type="primary">P0698A04.30</name>
</gene>
<sequence>MPSNSLSNRLSKLSNWAKYTSPWPNLASLVDVATTTSLSYADLCHDAALAPARSSRRGRTAGAPVVEVTVAIRRCLGIFPIPLSILHLCHCGLPIRRHRCRQ</sequence>
<evidence type="ECO:0000313" key="1">
    <source>
        <dbReference type="EMBL" id="BAD52584.1"/>
    </source>
</evidence>
<organism evidence="1">
    <name type="scientific">Oryza sativa subsp. japonica</name>
    <name type="common">Rice</name>
    <dbReference type="NCBI Taxonomy" id="39947"/>
    <lineage>
        <taxon>Eukaryota</taxon>
        <taxon>Viridiplantae</taxon>
        <taxon>Streptophyta</taxon>
        <taxon>Embryophyta</taxon>
        <taxon>Tracheophyta</taxon>
        <taxon>Spermatophyta</taxon>
        <taxon>Magnoliopsida</taxon>
        <taxon>Liliopsida</taxon>
        <taxon>Poales</taxon>
        <taxon>Poaceae</taxon>
        <taxon>BOP clade</taxon>
        <taxon>Oryzoideae</taxon>
        <taxon>Oryzeae</taxon>
        <taxon>Oryzinae</taxon>
        <taxon>Oryza</taxon>
        <taxon>Oryza sativa</taxon>
    </lineage>
</organism>
<reference evidence="1" key="1">
    <citation type="journal article" date="2002" name="Nature">
        <title>The genome sequence and structure of rice chromosome 1.</title>
        <authorList>
            <person name="Sasaki T."/>
            <person name="Matsumoto T."/>
            <person name="Yamamoto K."/>
            <person name="Sakata K."/>
            <person name="Baba T."/>
            <person name="Katayose Y."/>
            <person name="Wu J."/>
            <person name="Niimura Y."/>
            <person name="Cheng Z."/>
            <person name="Nagamura Y."/>
            <person name="Antonio B.A."/>
            <person name="Kanamori H."/>
            <person name="Hosokawa S."/>
            <person name="Masukawa M."/>
            <person name="Arikawa K."/>
            <person name="Chiden Y."/>
            <person name="Hayashi M."/>
            <person name="Okamoto M."/>
            <person name="Ando T."/>
            <person name="Aoki H."/>
            <person name="Arita K."/>
            <person name="Hamada M."/>
            <person name="Harada C."/>
            <person name="Hijishita S."/>
            <person name="Honda M."/>
            <person name="Ichikawa Y."/>
            <person name="Idonuma A."/>
            <person name="Iijima M."/>
            <person name="Ikeda M."/>
            <person name="Ikeno M."/>
            <person name="Itoh S."/>
            <person name="Itoh T."/>
            <person name="Itoh Y."/>
            <person name="Itoh Y."/>
            <person name="Iwabuchi A."/>
            <person name="Kamiya K."/>
            <person name="Karasawa W."/>
            <person name="Katagiri S."/>
            <person name="Kikuta A."/>
            <person name="Kobayashi N."/>
            <person name="Kono I."/>
            <person name="Machita K."/>
            <person name="Maehara T."/>
            <person name="Mizuno H."/>
            <person name="Mizubayashi T."/>
            <person name="Mukai Y."/>
            <person name="Nagasaki H."/>
            <person name="Nakashima M."/>
            <person name="Nakama Y."/>
            <person name="Nakamichi Y."/>
            <person name="Nakamura M."/>
            <person name="Namiki N."/>
            <person name="Negishi M."/>
            <person name="Ohta I."/>
            <person name="Ono N."/>
            <person name="Saji S."/>
            <person name="Sakai K."/>
            <person name="Shibata M."/>
            <person name="Shimokawa T."/>
            <person name="Shomura A."/>
            <person name="Song J."/>
            <person name="Takazaki Y."/>
            <person name="Terasawa K."/>
            <person name="Tsuji K."/>
            <person name="Waki K."/>
            <person name="Yamagata H."/>
            <person name="Yamane H."/>
            <person name="Yoshiki S."/>
            <person name="Yoshihara R."/>
            <person name="Yukawa K."/>
            <person name="Zhong H."/>
            <person name="Iwama H."/>
            <person name="Endo T."/>
            <person name="Ito H."/>
            <person name="Hahn J.H."/>
            <person name="Kim H.I."/>
            <person name="Eun M.Y."/>
            <person name="Yano M."/>
            <person name="Jiang J."/>
            <person name="Gojobori T."/>
        </authorList>
    </citation>
    <scope>NUCLEOTIDE SEQUENCE [LARGE SCALE GENOMIC DNA]</scope>
</reference>
<name>Q5ZDU1_ORYSJ</name>
<dbReference type="EMBL" id="AP002868">
    <property type="protein sequence ID" value="BAD52584.1"/>
    <property type="molecule type" value="Genomic_DNA"/>
</dbReference>
<protein>
    <submittedName>
        <fullName evidence="1">Uncharacterized protein</fullName>
    </submittedName>
</protein>